<gene>
    <name evidence="1" type="ORF">AMTR_s00102p00052070</name>
</gene>
<proteinExistence type="predicted"/>
<accession>W1NT66</accession>
<keyword evidence="2" id="KW-1185">Reference proteome</keyword>
<dbReference type="PANTHER" id="PTHR33491">
    <property type="entry name" value="OSJNBA0016N04.9 PROTEIN"/>
    <property type="match status" value="1"/>
</dbReference>
<evidence type="ECO:0000313" key="2">
    <source>
        <dbReference type="Proteomes" id="UP000017836"/>
    </source>
</evidence>
<dbReference type="HOGENOM" id="CLU_2006996_0_0_1"/>
<evidence type="ECO:0008006" key="3">
    <source>
        <dbReference type="Google" id="ProtNLM"/>
    </source>
</evidence>
<name>W1NT66_AMBTC</name>
<sequence length="124" mass="13697">MESCVVKQSCPLRVSAGSVNNHTLSRNYGWCSYAFLAELGSYKFIGTDLCRFLSKADSTIVLEWATGKGRCPTTGNSTGTPYTCGVNSEFYYSERGIGYLCRCITGYEGNPYLRGGCQGKYQRF</sequence>
<evidence type="ECO:0000313" key="1">
    <source>
        <dbReference type="EMBL" id="ERN00517.1"/>
    </source>
</evidence>
<dbReference type="EMBL" id="KI394858">
    <property type="protein sequence ID" value="ERN00517.1"/>
    <property type="molecule type" value="Genomic_DNA"/>
</dbReference>
<organism evidence="1 2">
    <name type="scientific">Amborella trichopoda</name>
    <dbReference type="NCBI Taxonomy" id="13333"/>
    <lineage>
        <taxon>Eukaryota</taxon>
        <taxon>Viridiplantae</taxon>
        <taxon>Streptophyta</taxon>
        <taxon>Embryophyta</taxon>
        <taxon>Tracheophyta</taxon>
        <taxon>Spermatophyta</taxon>
        <taxon>Magnoliopsida</taxon>
        <taxon>Amborellales</taxon>
        <taxon>Amborellaceae</taxon>
        <taxon>Amborella</taxon>
    </lineage>
</organism>
<protein>
    <recommendedName>
        <fullName evidence="3">Wall-associated receptor kinase galacturonan-binding domain-containing protein</fullName>
    </recommendedName>
</protein>
<dbReference type="AlphaFoldDB" id="W1NT66"/>
<dbReference type="Gramene" id="ERN00517">
    <property type="protein sequence ID" value="ERN00517"/>
    <property type="gene ID" value="AMTR_s00102p00052070"/>
</dbReference>
<reference evidence="2" key="1">
    <citation type="journal article" date="2013" name="Science">
        <title>The Amborella genome and the evolution of flowering plants.</title>
        <authorList>
            <consortium name="Amborella Genome Project"/>
        </authorList>
    </citation>
    <scope>NUCLEOTIDE SEQUENCE [LARGE SCALE GENOMIC DNA]</scope>
</reference>
<dbReference type="Proteomes" id="UP000017836">
    <property type="component" value="Unassembled WGS sequence"/>
</dbReference>